<organism evidence="3 4">
    <name type="scientific">Microbacterium marinilacus</name>
    <dbReference type="NCBI Taxonomy" id="415209"/>
    <lineage>
        <taxon>Bacteria</taxon>
        <taxon>Bacillati</taxon>
        <taxon>Actinomycetota</taxon>
        <taxon>Actinomycetes</taxon>
        <taxon>Micrococcales</taxon>
        <taxon>Microbacteriaceae</taxon>
        <taxon>Microbacterium</taxon>
    </lineage>
</organism>
<dbReference type="InterPro" id="IPR038740">
    <property type="entry name" value="BioF2-like_GNAT_dom"/>
</dbReference>
<name>A0ABP7BNR9_9MICO</name>
<accession>A0ABP7BNR9</accession>
<evidence type="ECO:0000313" key="3">
    <source>
        <dbReference type="EMBL" id="GAA3664805.1"/>
    </source>
</evidence>
<comment type="caution">
    <text evidence="3">The sequence shown here is derived from an EMBL/GenBank/DDBJ whole genome shotgun (WGS) entry which is preliminary data.</text>
</comment>
<dbReference type="Proteomes" id="UP001410795">
    <property type="component" value="Unassembled WGS sequence"/>
</dbReference>
<feature type="region of interest" description="Disordered" evidence="1">
    <location>
        <begin position="155"/>
        <end position="180"/>
    </location>
</feature>
<gene>
    <name evidence="3" type="ORF">GCM10022202_28600</name>
</gene>
<proteinExistence type="predicted"/>
<dbReference type="Pfam" id="PF13480">
    <property type="entry name" value="Acetyltransf_6"/>
    <property type="match status" value="1"/>
</dbReference>
<keyword evidence="4" id="KW-1185">Reference proteome</keyword>
<feature type="domain" description="BioF2-like acetyltransferase" evidence="2">
    <location>
        <begin position="198"/>
        <end position="315"/>
    </location>
</feature>
<sequence>MSVEVATLTDAVESAHEWEALARTAVEPNAFLDPRFLRTCVEHWPEAAELRVALARDAGALVAVHAFTRARVELQGFSPMAAATSGALMDAVIPLRRPLLSAADPAAAARTLLRGMRRRGTPGLLAMVDVPAEGAVADALRQAAGSLRLPRHTLSSFSSTWTPPRSVEGGAGGPDVGPAPTEDLAAIVAAQPHLTTPRRKDILRRLRGMVRELGVVSIVDRGQDAAAIEDFLDLEAAGWKGDPSRDGAAYRVLGRDDWLRALAARFRKTDELSVFEISAGGSRVYMSIVLRSGRGAFALRDAFDESAARFSPGNLGKAVQTELLLSREGTDFFDPCLGRAQGPSLQLYPQPKLYESYLLASRGVVRGTALRAYAWASGRRRAAAPRPEAVA</sequence>
<dbReference type="EMBL" id="BAAAYV010000017">
    <property type="protein sequence ID" value="GAA3664805.1"/>
    <property type="molecule type" value="Genomic_DNA"/>
</dbReference>
<protein>
    <recommendedName>
        <fullName evidence="2">BioF2-like acetyltransferase domain-containing protein</fullName>
    </recommendedName>
</protein>
<evidence type="ECO:0000259" key="2">
    <source>
        <dbReference type="Pfam" id="PF13480"/>
    </source>
</evidence>
<reference evidence="4" key="1">
    <citation type="journal article" date="2019" name="Int. J. Syst. Evol. Microbiol.">
        <title>The Global Catalogue of Microorganisms (GCM) 10K type strain sequencing project: providing services to taxonomists for standard genome sequencing and annotation.</title>
        <authorList>
            <consortium name="The Broad Institute Genomics Platform"/>
            <consortium name="The Broad Institute Genome Sequencing Center for Infectious Disease"/>
            <person name="Wu L."/>
            <person name="Ma J."/>
        </authorList>
    </citation>
    <scope>NUCLEOTIDE SEQUENCE [LARGE SCALE GENOMIC DNA]</scope>
    <source>
        <strain evidence="4">JCM 16546</strain>
    </source>
</reference>
<evidence type="ECO:0000313" key="4">
    <source>
        <dbReference type="Proteomes" id="UP001410795"/>
    </source>
</evidence>
<evidence type="ECO:0000256" key="1">
    <source>
        <dbReference type="SAM" id="MobiDB-lite"/>
    </source>
</evidence>
<dbReference type="RefSeq" id="WP_221860060.1">
    <property type="nucleotide sequence ID" value="NZ_BAAAYV010000017.1"/>
</dbReference>